<sequence>MKYIVSSVLLLPLLCITSSSLQVAVIGTTGNIGRTAIQQLSEANISTKCLLRHDLDSTSPSATIATSLAKLPNVQMIKGDISKPETLPALIEGCDAILCLQGPPKPNPIKSMLPFLSNENDTSHSRIVNYVGMQNVINAVKQYNPNMRIVRLTGKGEEPYSIFSILINMLGNLAKAWNYEGEQLLRTSGVKYSIIRPGLLKSSEEYNIPPKAKMIRDNGGNMKVTPVTYDQIADVCIQSLNHENCNQCTLTVMNVEEAEGVDDYSTLLEKVENDKKGRFPDSLLDQHKMGARIGFVATVAFLFGVLNTVKSVIGFLLGFI</sequence>
<dbReference type="AlphaFoldDB" id="A0AAD3D5S5"/>
<evidence type="ECO:0000259" key="3">
    <source>
        <dbReference type="Pfam" id="PF13460"/>
    </source>
</evidence>
<comment type="caution">
    <text evidence="4">The sequence shown here is derived from an EMBL/GenBank/DDBJ whole genome shotgun (WGS) entry which is preliminary data.</text>
</comment>
<protein>
    <recommendedName>
        <fullName evidence="3">NAD(P)-binding domain-containing protein</fullName>
    </recommendedName>
</protein>
<feature type="chain" id="PRO_5041970426" description="NAD(P)-binding domain-containing protein" evidence="2">
    <location>
        <begin position="21"/>
        <end position="320"/>
    </location>
</feature>
<keyword evidence="2" id="KW-0732">Signal</keyword>
<dbReference type="SUPFAM" id="SSF51735">
    <property type="entry name" value="NAD(P)-binding Rossmann-fold domains"/>
    <property type="match status" value="1"/>
</dbReference>
<keyword evidence="1" id="KW-0472">Membrane</keyword>
<proteinExistence type="predicted"/>
<reference evidence="4 5" key="1">
    <citation type="journal article" date="2021" name="Sci. Rep.">
        <title>The genome of the diatom Chaetoceros tenuissimus carries an ancient integrated fragment of an extant virus.</title>
        <authorList>
            <person name="Hongo Y."/>
            <person name="Kimura K."/>
            <person name="Takaki Y."/>
            <person name="Yoshida Y."/>
            <person name="Baba S."/>
            <person name="Kobayashi G."/>
            <person name="Nagasaki K."/>
            <person name="Hano T."/>
            <person name="Tomaru Y."/>
        </authorList>
    </citation>
    <scope>NUCLEOTIDE SEQUENCE [LARGE SCALE GENOMIC DNA]</scope>
    <source>
        <strain evidence="4 5">NIES-3715</strain>
    </source>
</reference>
<dbReference type="Gene3D" id="3.40.50.720">
    <property type="entry name" value="NAD(P)-binding Rossmann-like Domain"/>
    <property type="match status" value="1"/>
</dbReference>
<dbReference type="InterPro" id="IPR016040">
    <property type="entry name" value="NAD(P)-bd_dom"/>
</dbReference>
<keyword evidence="1" id="KW-1133">Transmembrane helix</keyword>
<feature type="domain" description="NAD(P)-binding" evidence="3">
    <location>
        <begin position="27"/>
        <end position="243"/>
    </location>
</feature>
<name>A0AAD3D5S5_9STRA</name>
<feature type="signal peptide" evidence="2">
    <location>
        <begin position="1"/>
        <end position="20"/>
    </location>
</feature>
<feature type="transmembrane region" description="Helical" evidence="1">
    <location>
        <begin position="293"/>
        <end position="319"/>
    </location>
</feature>
<evidence type="ECO:0000256" key="1">
    <source>
        <dbReference type="SAM" id="Phobius"/>
    </source>
</evidence>
<evidence type="ECO:0000256" key="2">
    <source>
        <dbReference type="SAM" id="SignalP"/>
    </source>
</evidence>
<dbReference type="PANTHER" id="PTHR15020">
    <property type="entry name" value="FLAVIN REDUCTASE-RELATED"/>
    <property type="match status" value="1"/>
</dbReference>
<dbReference type="Pfam" id="PF13460">
    <property type="entry name" value="NAD_binding_10"/>
    <property type="match status" value="1"/>
</dbReference>
<dbReference type="EMBL" id="BLLK01000062">
    <property type="protein sequence ID" value="GFH58391.1"/>
    <property type="molecule type" value="Genomic_DNA"/>
</dbReference>
<dbReference type="PANTHER" id="PTHR15020:SF11">
    <property type="entry name" value="OS06G0360300 PROTEIN"/>
    <property type="match status" value="1"/>
</dbReference>
<keyword evidence="1" id="KW-0812">Transmembrane</keyword>
<evidence type="ECO:0000313" key="5">
    <source>
        <dbReference type="Proteomes" id="UP001054902"/>
    </source>
</evidence>
<organism evidence="4 5">
    <name type="scientific">Chaetoceros tenuissimus</name>
    <dbReference type="NCBI Taxonomy" id="426638"/>
    <lineage>
        <taxon>Eukaryota</taxon>
        <taxon>Sar</taxon>
        <taxon>Stramenopiles</taxon>
        <taxon>Ochrophyta</taxon>
        <taxon>Bacillariophyta</taxon>
        <taxon>Coscinodiscophyceae</taxon>
        <taxon>Chaetocerotophycidae</taxon>
        <taxon>Chaetocerotales</taxon>
        <taxon>Chaetocerotaceae</taxon>
        <taxon>Chaetoceros</taxon>
    </lineage>
</organism>
<keyword evidence="5" id="KW-1185">Reference proteome</keyword>
<accession>A0AAD3D5S5</accession>
<evidence type="ECO:0000313" key="4">
    <source>
        <dbReference type="EMBL" id="GFH58391.1"/>
    </source>
</evidence>
<gene>
    <name evidence="4" type="ORF">CTEN210_14867</name>
</gene>
<dbReference type="InterPro" id="IPR036291">
    <property type="entry name" value="NAD(P)-bd_dom_sf"/>
</dbReference>
<dbReference type="Proteomes" id="UP001054902">
    <property type="component" value="Unassembled WGS sequence"/>
</dbReference>